<dbReference type="AlphaFoldDB" id="A0A4U0Z3Z7"/>
<protein>
    <submittedName>
        <fullName evidence="1">Biliverdin-producing heme oxygenase</fullName>
    </submittedName>
</protein>
<proteinExistence type="predicted"/>
<name>A0A4U0Z3Z7_9RHOB</name>
<dbReference type="Proteomes" id="UP000306340">
    <property type="component" value="Unassembled WGS sequence"/>
</dbReference>
<evidence type="ECO:0000313" key="1">
    <source>
        <dbReference type="EMBL" id="TKA98079.1"/>
    </source>
</evidence>
<comment type="caution">
    <text evidence="1">The sequence shown here is derived from an EMBL/GenBank/DDBJ whole genome shotgun (WGS) entry which is preliminary data.</text>
</comment>
<gene>
    <name evidence="1" type="ORF">FAZ78_02580</name>
</gene>
<evidence type="ECO:0000313" key="2">
    <source>
        <dbReference type="Proteomes" id="UP000306340"/>
    </source>
</evidence>
<dbReference type="Pfam" id="PF01126">
    <property type="entry name" value="Heme_oxygenase"/>
    <property type="match status" value="1"/>
</dbReference>
<dbReference type="RefSeq" id="WP_136791179.1">
    <property type="nucleotide sequence ID" value="NZ_SWAU01000012.1"/>
</dbReference>
<dbReference type="GO" id="GO:0004392">
    <property type="term" value="F:heme oxygenase (decyclizing) activity"/>
    <property type="evidence" value="ECO:0007669"/>
    <property type="project" value="InterPro"/>
</dbReference>
<dbReference type="GO" id="GO:0006788">
    <property type="term" value="P:heme oxidation"/>
    <property type="evidence" value="ECO:0007669"/>
    <property type="project" value="InterPro"/>
</dbReference>
<dbReference type="SUPFAM" id="SSF48613">
    <property type="entry name" value="Heme oxygenase-like"/>
    <property type="match status" value="1"/>
</dbReference>
<dbReference type="Gene3D" id="1.20.910.10">
    <property type="entry name" value="Heme oxygenase-like"/>
    <property type="match status" value="1"/>
</dbReference>
<dbReference type="EMBL" id="SWAU01000012">
    <property type="protein sequence ID" value="TKA98079.1"/>
    <property type="molecule type" value="Genomic_DNA"/>
</dbReference>
<dbReference type="InterPro" id="IPR016053">
    <property type="entry name" value="Haem_Oase-like"/>
</dbReference>
<accession>A0A4U0Z3Z7</accession>
<dbReference type="InterPro" id="IPR016084">
    <property type="entry name" value="Haem_Oase-like_multi-hlx"/>
</dbReference>
<sequence>MTLQGTQTLSTRAERLRAATHSTHERLDAAIMAARPFASVDNYLRFLRLQHGFHRDVAPLYGDPVLNRLIPGLDRFGRLGAVARDLADLGRAPPIYGSPPAAPRTAGAALGWLYVVEGSNLGAAFLLKAARKMGLSEDRGASHMAEAPEGRAAHWRSFKDALNAAALSTAEEEQVVAGANAAFARVRDLAAQHLE</sequence>
<dbReference type="CDD" id="cd19166">
    <property type="entry name" value="HemeO-bac"/>
    <property type="match status" value="1"/>
</dbReference>
<reference evidence="1 2" key="1">
    <citation type="submission" date="2019-04" db="EMBL/GenBank/DDBJ databases">
        <title>Crypto-aerobic microbial life in anoxic (sulfidic) marine sediments.</title>
        <authorList>
            <person name="Bhattacharya S."/>
            <person name="Roy C."/>
            <person name="Mondal N."/>
            <person name="Sarkar J."/>
            <person name="Mandal S."/>
            <person name="Rameez M.J."/>
            <person name="Ghosh W."/>
        </authorList>
    </citation>
    <scope>NUCLEOTIDE SEQUENCE [LARGE SCALE GENOMIC DNA]</scope>
    <source>
        <strain evidence="1 2">SBBC</strain>
    </source>
</reference>
<organism evidence="1 2">
    <name type="scientific">Cereibacter changlensis</name>
    <dbReference type="NCBI Taxonomy" id="402884"/>
    <lineage>
        <taxon>Bacteria</taxon>
        <taxon>Pseudomonadati</taxon>
        <taxon>Pseudomonadota</taxon>
        <taxon>Alphaproteobacteria</taxon>
        <taxon>Rhodobacterales</taxon>
        <taxon>Paracoccaceae</taxon>
        <taxon>Cereibacter</taxon>
    </lineage>
</organism>